<dbReference type="Pfam" id="PF03101">
    <property type="entry name" value="FAR1"/>
    <property type="match status" value="1"/>
</dbReference>
<dbReference type="InterPro" id="IPR018289">
    <property type="entry name" value="MULE_transposase_dom"/>
</dbReference>
<accession>A0A8T0UD82</accession>
<comment type="caution">
    <text evidence="9">The sequence shown here is derived from an EMBL/GenBank/DDBJ whole genome shotgun (WGS) entry which is preliminary data.</text>
</comment>
<keyword evidence="6" id="KW-0539">Nucleus</keyword>
<dbReference type="InterPro" id="IPR007527">
    <property type="entry name" value="Znf_SWIM"/>
</dbReference>
<organism evidence="9 10">
    <name type="scientific">Panicum virgatum</name>
    <name type="common">Blackwell switchgrass</name>
    <dbReference type="NCBI Taxonomy" id="38727"/>
    <lineage>
        <taxon>Eukaryota</taxon>
        <taxon>Viridiplantae</taxon>
        <taxon>Streptophyta</taxon>
        <taxon>Embryophyta</taxon>
        <taxon>Tracheophyta</taxon>
        <taxon>Spermatophyta</taxon>
        <taxon>Magnoliopsida</taxon>
        <taxon>Liliopsida</taxon>
        <taxon>Poales</taxon>
        <taxon>Poaceae</taxon>
        <taxon>PACMAD clade</taxon>
        <taxon>Panicoideae</taxon>
        <taxon>Panicodae</taxon>
        <taxon>Paniceae</taxon>
        <taxon>Panicinae</taxon>
        <taxon>Panicum</taxon>
        <taxon>Panicum sect. Hiantes</taxon>
    </lineage>
</organism>
<keyword evidence="10" id="KW-1185">Reference proteome</keyword>
<proteinExistence type="inferred from homology"/>
<dbReference type="PANTHER" id="PTHR31669">
    <property type="entry name" value="PROTEIN FAR1-RELATED SEQUENCE 10-RELATED"/>
    <property type="match status" value="1"/>
</dbReference>
<keyword evidence="3 5" id="KW-0863">Zinc-finger</keyword>
<comment type="similarity">
    <text evidence="1 6">Belongs to the FHY3/FAR1 family.</text>
</comment>
<dbReference type="Proteomes" id="UP000823388">
    <property type="component" value="Chromosome 3N"/>
</dbReference>
<dbReference type="InterPro" id="IPR004330">
    <property type="entry name" value="FAR1_DNA_bnd_dom"/>
</dbReference>
<feature type="region of interest" description="Disordered" evidence="7">
    <location>
        <begin position="1"/>
        <end position="45"/>
    </location>
</feature>
<evidence type="ECO:0000256" key="4">
    <source>
        <dbReference type="ARBA" id="ARBA00022833"/>
    </source>
</evidence>
<dbReference type="EMBL" id="CM029042">
    <property type="protein sequence ID" value="KAG2621981.1"/>
    <property type="molecule type" value="Genomic_DNA"/>
</dbReference>
<dbReference type="InterPro" id="IPR006564">
    <property type="entry name" value="Znf_PMZ"/>
</dbReference>
<feature type="region of interest" description="Disordered" evidence="7">
    <location>
        <begin position="685"/>
        <end position="715"/>
    </location>
</feature>
<dbReference type="PROSITE" id="PS50966">
    <property type="entry name" value="ZF_SWIM"/>
    <property type="match status" value="1"/>
</dbReference>
<dbReference type="GO" id="GO:0006355">
    <property type="term" value="P:regulation of DNA-templated transcription"/>
    <property type="evidence" value="ECO:0007669"/>
    <property type="project" value="UniProtKB-UniRule"/>
</dbReference>
<reference evidence="9" key="1">
    <citation type="submission" date="2020-05" db="EMBL/GenBank/DDBJ databases">
        <title>WGS assembly of Panicum virgatum.</title>
        <authorList>
            <person name="Lovell J.T."/>
            <person name="Jenkins J."/>
            <person name="Shu S."/>
            <person name="Juenger T.E."/>
            <person name="Schmutz J."/>
        </authorList>
    </citation>
    <scope>NUCLEOTIDE SEQUENCE</scope>
    <source>
        <strain evidence="9">AP13</strain>
    </source>
</reference>
<evidence type="ECO:0000256" key="2">
    <source>
        <dbReference type="ARBA" id="ARBA00022723"/>
    </source>
</evidence>
<feature type="compositionally biased region" description="Polar residues" evidence="7">
    <location>
        <begin position="694"/>
        <end position="709"/>
    </location>
</feature>
<evidence type="ECO:0000256" key="5">
    <source>
        <dbReference type="PROSITE-ProRule" id="PRU00325"/>
    </source>
</evidence>
<evidence type="ECO:0000256" key="6">
    <source>
        <dbReference type="RuleBase" id="RU367018"/>
    </source>
</evidence>
<name>A0A8T0UD82_PANVG</name>
<feature type="domain" description="SWIM-type" evidence="8">
    <location>
        <begin position="570"/>
        <end position="606"/>
    </location>
</feature>
<gene>
    <name evidence="9" type="ORF">PVAP13_3NG292041</name>
</gene>
<evidence type="ECO:0000256" key="1">
    <source>
        <dbReference type="ARBA" id="ARBA00005889"/>
    </source>
</evidence>
<evidence type="ECO:0000313" key="9">
    <source>
        <dbReference type="EMBL" id="KAG2621981.1"/>
    </source>
</evidence>
<dbReference type="GO" id="GO:0005634">
    <property type="term" value="C:nucleus"/>
    <property type="evidence" value="ECO:0007669"/>
    <property type="project" value="UniProtKB-SubCell"/>
</dbReference>
<comment type="function">
    <text evidence="6">Putative transcription activator involved in regulating light control of development.</text>
</comment>
<sequence>MNIDEGIHTPHASSMTEGEEGCSRNIITPPATVDPSDIQTPNPGHIYTHRDDMDEAWIPRVGRCFKSEEEAHEFYCTYAEKAGFEPKKANKSGNTRYFRCNRFGKGEYYKKDEAERKTGKTSKKTSCLAMIKLKFRRDEESNEKVAEIEQVRLDHNHVLLPKPTETKQMRAHKNKDPLLLDYVDDLQANDVPNHCVRNIIRGMHGGEENIAMTDKDLENRRAANMRAEHANDVNKLMEFFKDCEAENPQFRWEAKLDTNGCIHSIFWSHASMQGDYIDFGDAMTFDTTYKTNIYDKPLAMFVGSDHHLHNTVFGCALLGDEKQETFEWVFKAFKKCMVKNRTKCILTDEDTAMEAAIKKEFPGITHKICRWHVVNRLSSELNKLYERYKKRDFKQKFNSVLNHPLTPWEFEAAWNNLIAEFKLEENTALQSLYDQRKRYIPVYFKGDYCGRMASTQRSESTNFIMKKCFVGKKTALHRFAKQVLNFLHTRRMKEGAETYHGTSKTLTKTKWEFEIQMGRIYSRNVFKDFETKLFECTAYKIEDDTDAGRNYYLICHTHKTTKICWGQHKFKVRADKEKYDFSCECREWEHTGLFCVHLLRTFIHIQIDKIPAKYIFKRYTKSARRDVAFSREDKILTGDDGNTKNYRTKLLLKKSTKVVQAGSMSKAAFERAIEGMDSVFNEIKDIPHDIGPKKNTTGRNTTGQETYRQGDSDEDMCGHNEGTQEIGQTSNAVVTENNPCHDHLNMASGEAVGEGNKGESSDQDTTVALNVGVTQESGISMERPPCAKTKGRSKTLAEMNEVTLGAQGEKKGTRRCSVCKLKSTHNSATCPTLQKNKDRLEAMKNKRRGRPAGAKNKQNMYDHGNNRKELEERPLQRRRLLEDNSYIGIPSNSEDDDEYVDDDRQEEQAISGGSE</sequence>
<evidence type="ECO:0000256" key="7">
    <source>
        <dbReference type="SAM" id="MobiDB-lite"/>
    </source>
</evidence>
<dbReference type="SMART" id="SM00575">
    <property type="entry name" value="ZnF_PMZ"/>
    <property type="match status" value="1"/>
</dbReference>
<feature type="compositionally biased region" description="Basic and acidic residues" evidence="7">
    <location>
        <begin position="864"/>
        <end position="882"/>
    </location>
</feature>
<keyword evidence="4 6" id="KW-0862">Zinc</keyword>
<feature type="region of interest" description="Disordered" evidence="7">
    <location>
        <begin position="845"/>
        <end position="915"/>
    </location>
</feature>
<keyword evidence="2 6" id="KW-0479">Metal-binding</keyword>
<dbReference type="PANTHER" id="PTHR31669:SF217">
    <property type="entry name" value="PROTEIN FAR1-RELATED SEQUENCE"/>
    <property type="match status" value="1"/>
</dbReference>
<dbReference type="AlphaFoldDB" id="A0A8T0UD82"/>
<dbReference type="InterPro" id="IPR031052">
    <property type="entry name" value="FHY3/FAR1"/>
</dbReference>
<comment type="subcellular location">
    <subcellularLocation>
        <location evidence="6">Nucleus</location>
    </subcellularLocation>
</comment>
<dbReference type="Pfam" id="PF04434">
    <property type="entry name" value="SWIM"/>
    <property type="match status" value="1"/>
</dbReference>
<evidence type="ECO:0000256" key="3">
    <source>
        <dbReference type="ARBA" id="ARBA00022771"/>
    </source>
</evidence>
<evidence type="ECO:0000259" key="8">
    <source>
        <dbReference type="PROSITE" id="PS50966"/>
    </source>
</evidence>
<evidence type="ECO:0000313" key="10">
    <source>
        <dbReference type="Proteomes" id="UP000823388"/>
    </source>
</evidence>
<dbReference type="Pfam" id="PF10551">
    <property type="entry name" value="MULE"/>
    <property type="match status" value="1"/>
</dbReference>
<dbReference type="GO" id="GO:0008270">
    <property type="term" value="F:zinc ion binding"/>
    <property type="evidence" value="ECO:0007669"/>
    <property type="project" value="UniProtKB-UniRule"/>
</dbReference>
<feature type="compositionally biased region" description="Acidic residues" evidence="7">
    <location>
        <begin position="893"/>
        <end position="905"/>
    </location>
</feature>
<protein>
    <recommendedName>
        <fullName evidence="6">Protein FAR1-RELATED SEQUENCE</fullName>
    </recommendedName>
</protein>